<dbReference type="PRINTS" id="PR00183">
    <property type="entry name" value="ECOLIPORIN"/>
</dbReference>
<dbReference type="RefSeq" id="WP_113744291.1">
    <property type="nucleotide sequence ID" value="NZ_UAPV01000001.1"/>
</dbReference>
<dbReference type="GO" id="GO:0015288">
    <property type="term" value="F:porin activity"/>
    <property type="evidence" value="ECO:0007669"/>
    <property type="project" value="InterPro"/>
</dbReference>
<dbReference type="InterPro" id="IPR033900">
    <property type="entry name" value="Gram_neg_porin_domain"/>
</dbReference>
<dbReference type="GO" id="GO:0009279">
    <property type="term" value="C:cell outer membrane"/>
    <property type="evidence" value="ECO:0007669"/>
    <property type="project" value="UniProtKB-SubCell"/>
</dbReference>
<evidence type="ECO:0000256" key="3">
    <source>
        <dbReference type="ARBA" id="ARBA00022729"/>
    </source>
</evidence>
<dbReference type="SUPFAM" id="SSF56935">
    <property type="entry name" value="Porins"/>
    <property type="match status" value="1"/>
</dbReference>
<dbReference type="InterPro" id="IPR001897">
    <property type="entry name" value="Porin_gammaproteobac"/>
</dbReference>
<comment type="subcellular location">
    <subcellularLocation>
        <location evidence="1">Cell outer membrane</location>
        <topology evidence="1">Multi-pass membrane protein</topology>
    </subcellularLocation>
</comment>
<evidence type="ECO:0000256" key="2">
    <source>
        <dbReference type="ARBA" id="ARBA00007539"/>
    </source>
</evidence>
<dbReference type="Gene3D" id="2.40.160.10">
    <property type="entry name" value="Porin"/>
    <property type="match status" value="1"/>
</dbReference>
<dbReference type="PANTHER" id="PTHR34501:SF2">
    <property type="entry name" value="OUTER MEMBRANE PORIN F-RELATED"/>
    <property type="match status" value="1"/>
</dbReference>
<keyword evidence="4" id="KW-0472">Membrane</keyword>
<dbReference type="InterPro" id="IPR050298">
    <property type="entry name" value="Gram-neg_bact_OMP"/>
</dbReference>
<dbReference type="GO" id="GO:0034220">
    <property type="term" value="P:monoatomic ion transmembrane transport"/>
    <property type="evidence" value="ECO:0007669"/>
    <property type="project" value="InterPro"/>
</dbReference>
<dbReference type="InterPro" id="IPR023614">
    <property type="entry name" value="Porin_dom_sf"/>
</dbReference>
<gene>
    <name evidence="6" type="primary">ompC_1</name>
    <name evidence="6" type="ORF">NCTC13093_01599</name>
</gene>
<organism evidence="6 7">
    <name type="scientific">Anaerobiospirillum thomasii</name>
    <dbReference type="NCBI Taxonomy" id="179995"/>
    <lineage>
        <taxon>Bacteria</taxon>
        <taxon>Pseudomonadati</taxon>
        <taxon>Pseudomonadota</taxon>
        <taxon>Gammaproteobacteria</taxon>
        <taxon>Aeromonadales</taxon>
        <taxon>Succinivibrionaceae</taxon>
        <taxon>Anaerobiospirillum</taxon>
    </lineage>
</organism>
<dbReference type="PANTHER" id="PTHR34501">
    <property type="entry name" value="PROTEIN YDDL-RELATED"/>
    <property type="match status" value="1"/>
</dbReference>
<protein>
    <submittedName>
        <fullName evidence="6">Porin OmpC</fullName>
    </submittedName>
</protein>
<dbReference type="EMBL" id="UAPV01000001">
    <property type="protein sequence ID" value="SPT70194.1"/>
    <property type="molecule type" value="Genomic_DNA"/>
</dbReference>
<dbReference type="CDD" id="cd00342">
    <property type="entry name" value="gram_neg_porins"/>
    <property type="match status" value="1"/>
</dbReference>
<reference evidence="6 7" key="1">
    <citation type="submission" date="2018-06" db="EMBL/GenBank/DDBJ databases">
        <authorList>
            <consortium name="Pathogen Informatics"/>
            <person name="Doyle S."/>
        </authorList>
    </citation>
    <scope>NUCLEOTIDE SEQUENCE [LARGE SCALE GENOMIC DNA]</scope>
    <source>
        <strain evidence="6 7">NCTC13093</strain>
    </source>
</reference>
<dbReference type="AlphaFoldDB" id="A0A2X0V6X3"/>
<sequence>MKKSLLALAVAAMAASSVASAATVYEKDGDSLGIYGRVQGVMYNGNTAALNHYDDISLQASGRLGFDMRTQLTQGVAGFAKMEWDVADGTRGADGGEWGVRYAWIGADFGQYGQIKGGRFEDATKYVLGPTDIYDDWGCYGQNGDGDKRNGIVMYSWNGYGVDVLASFQGAADDHEFRHYGLTDIDMAGALAVGYKSAPVLFGPIAVKAGFGITKTQVDETTFADANKLKSVNDYAFSASWGDLAQGLYVAALYNHRTYEFDKNGMEDWDIDGVEFAVAYGFANGVSLRTGYMYKNVDKGAVEAEAHVVPVYVNYQINPRFNVWTEARFDVGTDDGTGADASYKAVAGEGLLKPAFSVGARYTF</sequence>
<feature type="chain" id="PRO_5016035870" evidence="5">
    <location>
        <begin position="22"/>
        <end position="364"/>
    </location>
</feature>
<evidence type="ECO:0000256" key="1">
    <source>
        <dbReference type="ARBA" id="ARBA00004571"/>
    </source>
</evidence>
<keyword evidence="7" id="KW-1185">Reference proteome</keyword>
<dbReference type="Proteomes" id="UP000250086">
    <property type="component" value="Unassembled WGS sequence"/>
</dbReference>
<evidence type="ECO:0000313" key="7">
    <source>
        <dbReference type="Proteomes" id="UP000250086"/>
    </source>
</evidence>
<keyword evidence="3 5" id="KW-0732">Signal</keyword>
<evidence type="ECO:0000256" key="5">
    <source>
        <dbReference type="SAM" id="SignalP"/>
    </source>
</evidence>
<proteinExistence type="inferred from homology"/>
<feature type="signal peptide" evidence="5">
    <location>
        <begin position="1"/>
        <end position="21"/>
    </location>
</feature>
<comment type="similarity">
    <text evidence="2">Belongs to the Gram-negative porin family.</text>
</comment>
<name>A0A2X0V6X3_9GAMM</name>
<accession>A0A2X0V6X3</accession>
<evidence type="ECO:0000256" key="4">
    <source>
        <dbReference type="ARBA" id="ARBA00023136"/>
    </source>
</evidence>
<evidence type="ECO:0000313" key="6">
    <source>
        <dbReference type="EMBL" id="SPT70194.1"/>
    </source>
</evidence>